<feature type="compositionally biased region" description="Pro residues" evidence="2">
    <location>
        <begin position="272"/>
        <end position="284"/>
    </location>
</feature>
<sequence length="898" mass="100561">MKNQSKCHKQVKQVGFFIVSFKLLIFNCCGILPATATSREPVLTVVHSQDNNQEWAEITKGLQAVNVKYCVIRLANVRSGVDFGDRQVLFLPNVERITPIQAVALQEWMSKGGKVIASGAVGSLSVPGVRQLLRSLLGGYWGFSLNQTQQIQPSKSPNHQWANQNGLFGSVKGGVLIPNNVSTQGAALWNSLDNPVAVVTTERSTFFGWRWGTNTASSADLDNNWLKAALNRHLSAENVQKKITGASPTCGTSVATAPSSSPLSFTPYSSLPTPPSPQQIQPPEPAEVVGMDAAPNSNQPTDDHEVIASSTEKTALQHQLESLIGRVESANLAASAYGNRGIGEMITSNQSPKTKQVELTSSRTTPEILSQQEAVSQARLVAQKLPELIAQKNYGLAQQQWLATKANLWKQFPVNRRLAPAEVRAVWLDRGTIVQAGSEKELAKIFDRLAKSGINTIFFETVNAGYTIYPSQVAPQTNPLIRGWDPLASAVKLAHARRMELHAWVWVFAAGNLVHNKLINASPNYPGPVLAANPDWANYDHRGETIPVGQTKPFYDPANPELRRYLLKLYEEIVTRYQVDGLQLDYIRYPFQDPFAGRTYGYGKAARARFQQLHGVDPVNISPRQQNLWRKWTAFRTEQVNSFVAQVTQKLREKRPDLIFSVAVFPIPEIERIEKLQQNWEVWARRGDIDLIVPMTYAEDTSRFQKLAEPWIASRNLGSTLLLPGIRLLSLPNLGAFDQLQVIRDLPVSGYALFAMENFNDELEQIFTNTQGQVYYSTYEPIPYRHPFKTAALRYTTLQGEWQLVLENQQLQMSAATILDFNQQVRLVQATLNQLAASPSLNNLVAAKAILNRFQSQFPMWMAQQARDNPYQVQTWENRLVTIERLLRYGERRVQKIQ</sequence>
<organism evidence="5 6">
    <name type="scientific">Chrysosporum bergii ANA360D</name>
    <dbReference type="NCBI Taxonomy" id="617107"/>
    <lineage>
        <taxon>Bacteria</taxon>
        <taxon>Bacillati</taxon>
        <taxon>Cyanobacteriota</taxon>
        <taxon>Cyanophyceae</taxon>
        <taxon>Nostocales</taxon>
        <taxon>Nodulariaceae</taxon>
        <taxon>Chrysosporum</taxon>
    </lineage>
</organism>
<name>A0AA43KB47_9CYAN</name>
<evidence type="ECO:0000256" key="1">
    <source>
        <dbReference type="ARBA" id="ARBA00022729"/>
    </source>
</evidence>
<feature type="compositionally biased region" description="Low complexity" evidence="2">
    <location>
        <begin position="258"/>
        <end position="271"/>
    </location>
</feature>
<gene>
    <name evidence="5" type="ORF">NWP17_05950</name>
</gene>
<accession>A0AA43KB47</accession>
<evidence type="ECO:0000259" key="4">
    <source>
        <dbReference type="Pfam" id="PF02638"/>
    </source>
</evidence>
<dbReference type="PANTHER" id="PTHR43405">
    <property type="entry name" value="GLYCOSYL HYDROLASE DIGH"/>
    <property type="match status" value="1"/>
</dbReference>
<feature type="compositionally biased region" description="Polar residues" evidence="2">
    <location>
        <begin position="246"/>
        <end position="257"/>
    </location>
</feature>
<evidence type="ECO:0000256" key="3">
    <source>
        <dbReference type="SAM" id="Phobius"/>
    </source>
</evidence>
<dbReference type="PANTHER" id="PTHR43405:SF1">
    <property type="entry name" value="GLYCOSYL HYDROLASE DIGH"/>
    <property type="match status" value="1"/>
</dbReference>
<dbReference type="InterPro" id="IPR052177">
    <property type="entry name" value="Divisome_Glycosyl_Hydrolase"/>
</dbReference>
<proteinExistence type="predicted"/>
<keyword evidence="6" id="KW-1185">Reference proteome</keyword>
<keyword evidence="3" id="KW-0472">Membrane</keyword>
<dbReference type="InterPro" id="IPR003790">
    <property type="entry name" value="GHL10"/>
</dbReference>
<feature type="transmembrane region" description="Helical" evidence="3">
    <location>
        <begin position="14"/>
        <end position="34"/>
    </location>
</feature>
<dbReference type="Pfam" id="PF02638">
    <property type="entry name" value="GHL10"/>
    <property type="match status" value="1"/>
</dbReference>
<protein>
    <submittedName>
        <fullName evidence="5">Family 10 glycosylhydrolase</fullName>
    </submittedName>
</protein>
<dbReference type="Gene3D" id="3.40.50.880">
    <property type="match status" value="1"/>
</dbReference>
<evidence type="ECO:0000313" key="6">
    <source>
        <dbReference type="Proteomes" id="UP001159387"/>
    </source>
</evidence>
<dbReference type="SUPFAM" id="SSF51445">
    <property type="entry name" value="(Trans)glycosidases"/>
    <property type="match status" value="1"/>
</dbReference>
<evidence type="ECO:0000256" key="2">
    <source>
        <dbReference type="SAM" id="MobiDB-lite"/>
    </source>
</evidence>
<dbReference type="EMBL" id="JANQDH010000039">
    <property type="protein sequence ID" value="MDH6059982.1"/>
    <property type="molecule type" value="Genomic_DNA"/>
</dbReference>
<feature type="domain" description="Glycosyl hydrolase-like 10" evidence="4">
    <location>
        <begin position="422"/>
        <end position="726"/>
    </location>
</feature>
<feature type="region of interest" description="Disordered" evidence="2">
    <location>
        <begin position="244"/>
        <end position="284"/>
    </location>
</feature>
<dbReference type="InterPro" id="IPR029062">
    <property type="entry name" value="Class_I_gatase-like"/>
</dbReference>
<keyword evidence="3" id="KW-1133">Transmembrane helix</keyword>
<dbReference type="AlphaFoldDB" id="A0AA43KB47"/>
<dbReference type="InterPro" id="IPR017853">
    <property type="entry name" value="GH"/>
</dbReference>
<dbReference type="RefSeq" id="WP_280653994.1">
    <property type="nucleotide sequence ID" value="NZ_JANQDH010000039.1"/>
</dbReference>
<keyword evidence="3" id="KW-0812">Transmembrane</keyword>
<comment type="caution">
    <text evidence="5">The sequence shown here is derived from an EMBL/GenBank/DDBJ whole genome shotgun (WGS) entry which is preliminary data.</text>
</comment>
<keyword evidence="1" id="KW-0732">Signal</keyword>
<dbReference type="Proteomes" id="UP001159387">
    <property type="component" value="Unassembled WGS sequence"/>
</dbReference>
<evidence type="ECO:0000313" key="5">
    <source>
        <dbReference type="EMBL" id="MDH6059982.1"/>
    </source>
</evidence>
<reference evidence="5 6" key="1">
    <citation type="journal article" date="2023" name="J. Phycol.">
        <title>Chrysosporum ovalisporum is synonymous with the true-branching cyanobacterium Umezakia natans (Nostocales/Aphanizomenonaceae).</title>
        <authorList>
            <person name="McGregor G.B."/>
            <person name="Sendall B.C."/>
            <person name="Niiyama Y."/>
            <person name="Tuji A."/>
            <person name="Willis A."/>
        </authorList>
    </citation>
    <scope>NUCLEOTIDE SEQUENCE [LARGE SCALE GENOMIC DNA]</scope>
    <source>
        <strain evidence="5 6">ANA360D</strain>
    </source>
</reference>
<dbReference type="Gene3D" id="3.20.20.80">
    <property type="entry name" value="Glycosidases"/>
    <property type="match status" value="1"/>
</dbReference>